<protein>
    <submittedName>
        <fullName evidence="6">TetR/AcrR family transcriptional regulator</fullName>
    </submittedName>
</protein>
<dbReference type="InterPro" id="IPR009057">
    <property type="entry name" value="Homeodomain-like_sf"/>
</dbReference>
<dbReference type="RefSeq" id="WP_378577155.1">
    <property type="nucleotide sequence ID" value="NZ_JBHSFQ010000022.1"/>
</dbReference>
<keyword evidence="7" id="KW-1185">Reference proteome</keyword>
<dbReference type="PROSITE" id="PS50977">
    <property type="entry name" value="HTH_TETR_2"/>
    <property type="match status" value="1"/>
</dbReference>
<accession>A0ABV9DZB7</accession>
<dbReference type="Pfam" id="PF13305">
    <property type="entry name" value="TetR_C_33"/>
    <property type="match status" value="1"/>
</dbReference>
<dbReference type="PRINTS" id="PR00455">
    <property type="entry name" value="HTHTETR"/>
</dbReference>
<dbReference type="InterPro" id="IPR036271">
    <property type="entry name" value="Tet_transcr_reg_TetR-rel_C_sf"/>
</dbReference>
<dbReference type="InterPro" id="IPR025996">
    <property type="entry name" value="MT1864/Rv1816-like_C"/>
</dbReference>
<dbReference type="SUPFAM" id="SSF46689">
    <property type="entry name" value="Homeodomain-like"/>
    <property type="match status" value="1"/>
</dbReference>
<feature type="domain" description="HTH tetR-type" evidence="5">
    <location>
        <begin position="17"/>
        <end position="77"/>
    </location>
</feature>
<evidence type="ECO:0000256" key="2">
    <source>
        <dbReference type="ARBA" id="ARBA00023125"/>
    </source>
</evidence>
<organism evidence="6 7">
    <name type="scientific">Nocardiopsis mangrovi</name>
    <dbReference type="NCBI Taxonomy" id="1179818"/>
    <lineage>
        <taxon>Bacteria</taxon>
        <taxon>Bacillati</taxon>
        <taxon>Actinomycetota</taxon>
        <taxon>Actinomycetes</taxon>
        <taxon>Streptosporangiales</taxon>
        <taxon>Nocardiopsidaceae</taxon>
        <taxon>Nocardiopsis</taxon>
    </lineage>
</organism>
<name>A0ABV9DZB7_9ACTN</name>
<keyword evidence="3" id="KW-0804">Transcription</keyword>
<dbReference type="InterPro" id="IPR050109">
    <property type="entry name" value="HTH-type_TetR-like_transc_reg"/>
</dbReference>
<feature type="DNA-binding region" description="H-T-H motif" evidence="4">
    <location>
        <begin position="40"/>
        <end position="59"/>
    </location>
</feature>
<evidence type="ECO:0000313" key="6">
    <source>
        <dbReference type="EMBL" id="MFC4564235.1"/>
    </source>
</evidence>
<dbReference type="PANTHER" id="PTHR30055">
    <property type="entry name" value="HTH-TYPE TRANSCRIPTIONAL REGULATOR RUTR"/>
    <property type="match status" value="1"/>
</dbReference>
<evidence type="ECO:0000256" key="1">
    <source>
        <dbReference type="ARBA" id="ARBA00023015"/>
    </source>
</evidence>
<dbReference type="EMBL" id="JBHSFQ010000022">
    <property type="protein sequence ID" value="MFC4564235.1"/>
    <property type="molecule type" value="Genomic_DNA"/>
</dbReference>
<dbReference type="Pfam" id="PF00440">
    <property type="entry name" value="TetR_N"/>
    <property type="match status" value="1"/>
</dbReference>
<dbReference type="SUPFAM" id="SSF48498">
    <property type="entry name" value="Tetracyclin repressor-like, C-terminal domain"/>
    <property type="match status" value="1"/>
</dbReference>
<sequence length="209" mass="22129">MPAAHPPEIGSPGPTAGDTRGRLIAAASELLGEGGPDAVTLRGVGDRVGVSRTAPYRHFKDKSDLLTAVAVAEVGGMSDDMGAALDGGTDGPDTLRRLFYAFIRRGIRRPEHYRLIFGERLTETEDGELQTAVAELMRTCVAVFVDGQRAGSVRPGDPHDLALLTWSALHGLITLAISGHLAKKGYLTDDSLARLVAELVAGLEPRRAP</sequence>
<evidence type="ECO:0000313" key="7">
    <source>
        <dbReference type="Proteomes" id="UP001595923"/>
    </source>
</evidence>
<keyword evidence="1" id="KW-0805">Transcription regulation</keyword>
<reference evidence="7" key="1">
    <citation type="journal article" date="2019" name="Int. J. Syst. Evol. Microbiol.">
        <title>The Global Catalogue of Microorganisms (GCM) 10K type strain sequencing project: providing services to taxonomists for standard genome sequencing and annotation.</title>
        <authorList>
            <consortium name="The Broad Institute Genomics Platform"/>
            <consortium name="The Broad Institute Genome Sequencing Center for Infectious Disease"/>
            <person name="Wu L."/>
            <person name="Ma J."/>
        </authorList>
    </citation>
    <scope>NUCLEOTIDE SEQUENCE [LARGE SCALE GENOMIC DNA]</scope>
    <source>
        <strain evidence="7">XZYJ18</strain>
    </source>
</reference>
<keyword evidence="2 4" id="KW-0238">DNA-binding</keyword>
<comment type="caution">
    <text evidence="6">The sequence shown here is derived from an EMBL/GenBank/DDBJ whole genome shotgun (WGS) entry which is preliminary data.</text>
</comment>
<evidence type="ECO:0000259" key="5">
    <source>
        <dbReference type="PROSITE" id="PS50977"/>
    </source>
</evidence>
<evidence type="ECO:0000256" key="3">
    <source>
        <dbReference type="ARBA" id="ARBA00023163"/>
    </source>
</evidence>
<dbReference type="InterPro" id="IPR001647">
    <property type="entry name" value="HTH_TetR"/>
</dbReference>
<evidence type="ECO:0000256" key="4">
    <source>
        <dbReference type="PROSITE-ProRule" id="PRU00335"/>
    </source>
</evidence>
<proteinExistence type="predicted"/>
<gene>
    <name evidence="6" type="ORF">ACFO4E_20430</name>
</gene>
<dbReference type="Gene3D" id="1.10.357.10">
    <property type="entry name" value="Tetracycline Repressor, domain 2"/>
    <property type="match status" value="1"/>
</dbReference>
<dbReference type="PANTHER" id="PTHR30055:SF234">
    <property type="entry name" value="HTH-TYPE TRANSCRIPTIONAL REGULATOR BETI"/>
    <property type="match status" value="1"/>
</dbReference>
<dbReference type="Proteomes" id="UP001595923">
    <property type="component" value="Unassembled WGS sequence"/>
</dbReference>